<reference evidence="2 3" key="1">
    <citation type="submission" date="2017-09" db="EMBL/GenBank/DDBJ databases">
        <title>Depth-based differentiation of microbial function through sediment-hosted aquifers and enrichment of novel symbionts in the deep terrestrial subsurface.</title>
        <authorList>
            <person name="Probst A.J."/>
            <person name="Ladd B."/>
            <person name="Jarett J.K."/>
            <person name="Geller-Mcgrath D.E."/>
            <person name="Sieber C.M."/>
            <person name="Emerson J.B."/>
            <person name="Anantharaman K."/>
            <person name="Thomas B.C."/>
            <person name="Malmstrom R."/>
            <person name="Stieglmeier M."/>
            <person name="Klingl A."/>
            <person name="Woyke T."/>
            <person name="Ryan C.M."/>
            <person name="Banfield J.F."/>
        </authorList>
    </citation>
    <scope>NUCLEOTIDE SEQUENCE [LARGE SCALE GENOMIC DNA]</scope>
    <source>
        <strain evidence="2">CG11_big_fil_rev_8_21_14_0_20_35_14</strain>
    </source>
</reference>
<feature type="signal peptide" evidence="1">
    <location>
        <begin position="1"/>
        <end position="20"/>
    </location>
</feature>
<evidence type="ECO:0000313" key="3">
    <source>
        <dbReference type="Proteomes" id="UP000229893"/>
    </source>
</evidence>
<evidence type="ECO:0000256" key="1">
    <source>
        <dbReference type="SAM" id="SignalP"/>
    </source>
</evidence>
<dbReference type="AlphaFoldDB" id="A0A2H0N7C1"/>
<keyword evidence="1" id="KW-0732">Signal</keyword>
<comment type="caution">
    <text evidence="2">The sequence shown here is derived from an EMBL/GenBank/DDBJ whole genome shotgun (WGS) entry which is preliminary data.</text>
</comment>
<feature type="non-terminal residue" evidence="2">
    <location>
        <position position="126"/>
    </location>
</feature>
<gene>
    <name evidence="2" type="ORF">COV57_02570</name>
</gene>
<dbReference type="EMBL" id="PCWO01000036">
    <property type="protein sequence ID" value="PIR04800.1"/>
    <property type="molecule type" value="Genomic_DNA"/>
</dbReference>
<sequence length="126" mass="13319">MGSMRLLYLASALLMASCMSEIDVKRIASTVNGGTVADSCTGLETLTPFADGDGSVGDPYLICSADQFNEIGSNSTYWDKYFKIGRSIDLSSFTGNSFNKISGTNCATSSFTGEIDGDSFTISNLT</sequence>
<dbReference type="Proteomes" id="UP000229893">
    <property type="component" value="Unassembled WGS sequence"/>
</dbReference>
<dbReference type="PROSITE" id="PS51257">
    <property type="entry name" value="PROKAR_LIPOPROTEIN"/>
    <property type="match status" value="1"/>
</dbReference>
<protein>
    <submittedName>
        <fullName evidence="2">Uncharacterized protein</fullName>
    </submittedName>
</protein>
<feature type="chain" id="PRO_5013688538" evidence="1">
    <location>
        <begin position="21"/>
        <end position="126"/>
    </location>
</feature>
<accession>A0A2H0N7C1</accession>
<proteinExistence type="predicted"/>
<evidence type="ECO:0000313" key="2">
    <source>
        <dbReference type="EMBL" id="PIR04800.1"/>
    </source>
</evidence>
<organism evidence="2 3">
    <name type="scientific">Candidatus Liptonbacteria bacterium CG11_big_fil_rev_8_21_14_0_20_35_14</name>
    <dbReference type="NCBI Taxonomy" id="1974634"/>
    <lineage>
        <taxon>Bacteria</taxon>
        <taxon>Candidatus Liptoniibacteriota</taxon>
    </lineage>
</organism>
<name>A0A2H0N7C1_9BACT</name>